<name>A0A840AP01_9HYPH</name>
<keyword evidence="9" id="KW-1185">Reference proteome</keyword>
<comment type="caution">
    <text evidence="8">The sequence shown here is derived from an EMBL/GenBank/DDBJ whole genome shotgun (WGS) entry which is preliminary data.</text>
</comment>
<dbReference type="InterPro" id="IPR036661">
    <property type="entry name" value="Luciferase-like_sf"/>
</dbReference>
<dbReference type="CDD" id="cd01095">
    <property type="entry name" value="Nitrilotriacetate_monoxgenase"/>
    <property type="match status" value="1"/>
</dbReference>
<feature type="binding site" evidence="6">
    <location>
        <position position="159"/>
    </location>
    <ligand>
        <name>FMN</name>
        <dbReference type="ChEBI" id="CHEBI:58210"/>
    </ligand>
</feature>
<evidence type="ECO:0000313" key="8">
    <source>
        <dbReference type="EMBL" id="MBB3932070.1"/>
    </source>
</evidence>
<evidence type="ECO:0000256" key="1">
    <source>
        <dbReference type="ARBA" id="ARBA00022630"/>
    </source>
</evidence>
<evidence type="ECO:0000259" key="7">
    <source>
        <dbReference type="Pfam" id="PF00296"/>
    </source>
</evidence>
<feature type="binding site" evidence="6">
    <location>
        <position position="105"/>
    </location>
    <ligand>
        <name>FMN</name>
        <dbReference type="ChEBI" id="CHEBI:58210"/>
    </ligand>
</feature>
<dbReference type="PANTHER" id="PTHR30011:SF16">
    <property type="entry name" value="C2H2 FINGER DOMAIN TRANSCRIPTION FACTOR (EUROFUNG)-RELATED"/>
    <property type="match status" value="1"/>
</dbReference>
<evidence type="ECO:0000256" key="3">
    <source>
        <dbReference type="ARBA" id="ARBA00023002"/>
    </source>
</evidence>
<keyword evidence="2 6" id="KW-0288">FMN</keyword>
<keyword evidence="4 8" id="KW-0503">Monooxygenase</keyword>
<comment type="similarity">
    <text evidence="5">Belongs to the NtaA/SnaA/DszA monooxygenase family.</text>
</comment>
<dbReference type="InterPro" id="IPR051260">
    <property type="entry name" value="Diverse_substr_monoxygenases"/>
</dbReference>
<reference evidence="8 9" key="1">
    <citation type="submission" date="2020-08" db="EMBL/GenBank/DDBJ databases">
        <title>Genomic Encyclopedia of Type Strains, Phase IV (KMG-IV): sequencing the most valuable type-strain genomes for metagenomic binning, comparative biology and taxonomic classification.</title>
        <authorList>
            <person name="Goeker M."/>
        </authorList>
    </citation>
    <scope>NUCLEOTIDE SEQUENCE [LARGE SCALE GENOMIC DNA]</scope>
    <source>
        <strain evidence="8 9">DSM 25966</strain>
    </source>
</reference>
<keyword evidence="1 6" id="KW-0285">Flavoprotein</keyword>
<dbReference type="SUPFAM" id="SSF51679">
    <property type="entry name" value="Bacterial luciferase-like"/>
    <property type="match status" value="1"/>
</dbReference>
<dbReference type="PANTHER" id="PTHR30011">
    <property type="entry name" value="ALKANESULFONATE MONOOXYGENASE-RELATED"/>
    <property type="match status" value="1"/>
</dbReference>
<dbReference type="AlphaFoldDB" id="A0A840AP01"/>
<dbReference type="InterPro" id="IPR016215">
    <property type="entry name" value="NTA_MOA"/>
</dbReference>
<dbReference type="EMBL" id="JACIDS010000004">
    <property type="protein sequence ID" value="MBB3932070.1"/>
    <property type="molecule type" value="Genomic_DNA"/>
</dbReference>
<evidence type="ECO:0000256" key="5">
    <source>
        <dbReference type="ARBA" id="ARBA00033748"/>
    </source>
</evidence>
<feature type="binding site" evidence="6">
    <location>
        <position position="229"/>
    </location>
    <ligand>
        <name>FMN</name>
        <dbReference type="ChEBI" id="CHEBI:58210"/>
    </ligand>
</feature>
<dbReference type="Pfam" id="PF00296">
    <property type="entry name" value="Bac_luciferase"/>
    <property type="match status" value="1"/>
</dbReference>
<evidence type="ECO:0000256" key="6">
    <source>
        <dbReference type="PIRSR" id="PIRSR000337-1"/>
    </source>
</evidence>
<evidence type="ECO:0000256" key="2">
    <source>
        <dbReference type="ARBA" id="ARBA00022643"/>
    </source>
</evidence>
<dbReference type="Gene3D" id="3.20.20.30">
    <property type="entry name" value="Luciferase-like domain"/>
    <property type="match status" value="1"/>
</dbReference>
<feature type="binding site" evidence="6">
    <location>
        <position position="230"/>
    </location>
    <ligand>
        <name>FMN</name>
        <dbReference type="ChEBI" id="CHEBI:58210"/>
    </ligand>
</feature>
<proteinExistence type="inferred from homology"/>
<sequence length="450" mass="49619">MSRTRTGHIHLGAFMNAGPGGVGGWRHLDAELGWFSPAYYQKIGRILEAALFDFVFFADTVGIPRSFGNSIEDHVRYGVGAPRLDPIPVITLIAAATEKLGIGATVSTGFQQPYNVARSFASLDHLSGGRVGWNVVTSFQDAEALNFGNEKLPGRAERYDRANEFLEVTSKLWDSWGDGSLVLDKASGAFADPTRVHSIDHAGKHFQVQGPLSVPRGPQGRPVIIQAGSSVEGRDFAARWADVIFCSHESIESAIEFYADLKGRAVKHGRDPDHIKILPAVTPIVGRDRAEADRLKREFEELVPAEAGLARLSYHIDVDLSRYDLDKPLPPLEVKGVFGHFREALEVSAREGFTLRQLGRWYGARTEGNLVGAPVEIVDRMEQWFDRRAADGFMTIPTHAPGAFEQFTALVVPELQRRGLFRTAYEGATLRDNLGLPRPEARDLRRRAAG</sequence>
<dbReference type="RefSeq" id="WP_183399739.1">
    <property type="nucleotide sequence ID" value="NZ_JACIDS010000004.1"/>
</dbReference>
<gene>
    <name evidence="8" type="ORF">GGR25_003128</name>
</gene>
<dbReference type="InterPro" id="IPR011251">
    <property type="entry name" value="Luciferase-like_dom"/>
</dbReference>
<dbReference type="Proteomes" id="UP000553963">
    <property type="component" value="Unassembled WGS sequence"/>
</dbReference>
<feature type="domain" description="Luciferase-like" evidence="7">
    <location>
        <begin position="26"/>
        <end position="322"/>
    </location>
</feature>
<protein>
    <submittedName>
        <fullName evidence="8">FMN-dependent oxidoreductase (Nitrilotriacetate monooxygenase family)</fullName>
    </submittedName>
</protein>
<feature type="binding site" evidence="6">
    <location>
        <position position="59"/>
    </location>
    <ligand>
        <name>FMN</name>
        <dbReference type="ChEBI" id="CHEBI:58210"/>
    </ligand>
</feature>
<keyword evidence="3" id="KW-0560">Oxidoreductase</keyword>
<evidence type="ECO:0000313" key="9">
    <source>
        <dbReference type="Proteomes" id="UP000553963"/>
    </source>
</evidence>
<accession>A0A840AP01</accession>
<evidence type="ECO:0000256" key="4">
    <source>
        <dbReference type="ARBA" id="ARBA00023033"/>
    </source>
</evidence>
<dbReference type="NCBIfam" id="TIGR03860">
    <property type="entry name" value="FMN_nitrolo"/>
    <property type="match status" value="1"/>
</dbReference>
<dbReference type="GO" id="GO:0016705">
    <property type="term" value="F:oxidoreductase activity, acting on paired donors, with incorporation or reduction of molecular oxygen"/>
    <property type="evidence" value="ECO:0007669"/>
    <property type="project" value="InterPro"/>
</dbReference>
<organism evidence="8 9">
    <name type="scientific">Kaistia hirudinis</name>
    <dbReference type="NCBI Taxonomy" id="1293440"/>
    <lineage>
        <taxon>Bacteria</taxon>
        <taxon>Pseudomonadati</taxon>
        <taxon>Pseudomonadota</taxon>
        <taxon>Alphaproteobacteria</taxon>
        <taxon>Hyphomicrobiales</taxon>
        <taxon>Kaistiaceae</taxon>
        <taxon>Kaistia</taxon>
    </lineage>
</organism>
<dbReference type="GO" id="GO:0004497">
    <property type="term" value="F:monooxygenase activity"/>
    <property type="evidence" value="ECO:0007669"/>
    <property type="project" value="UniProtKB-KW"/>
</dbReference>
<dbReference type="PIRSF" id="PIRSF000337">
    <property type="entry name" value="NTA_MOA"/>
    <property type="match status" value="1"/>
</dbReference>